<reference evidence="2" key="1">
    <citation type="journal article" date="2020" name="Stud. Mycol.">
        <title>101 Dothideomycetes genomes: a test case for predicting lifestyles and emergence of pathogens.</title>
        <authorList>
            <person name="Haridas S."/>
            <person name="Albert R."/>
            <person name="Binder M."/>
            <person name="Bloem J."/>
            <person name="Labutti K."/>
            <person name="Salamov A."/>
            <person name="Andreopoulos B."/>
            <person name="Baker S."/>
            <person name="Barry K."/>
            <person name="Bills G."/>
            <person name="Bluhm B."/>
            <person name="Cannon C."/>
            <person name="Castanera R."/>
            <person name="Culley D."/>
            <person name="Daum C."/>
            <person name="Ezra D."/>
            <person name="Gonzalez J."/>
            <person name="Henrissat B."/>
            <person name="Kuo A."/>
            <person name="Liang C."/>
            <person name="Lipzen A."/>
            <person name="Lutzoni F."/>
            <person name="Magnuson J."/>
            <person name="Mondo S."/>
            <person name="Nolan M."/>
            <person name="Ohm R."/>
            <person name="Pangilinan J."/>
            <person name="Park H.-J."/>
            <person name="Ramirez L."/>
            <person name="Alfaro M."/>
            <person name="Sun H."/>
            <person name="Tritt A."/>
            <person name="Yoshinaga Y."/>
            <person name="Zwiers L.-H."/>
            <person name="Turgeon B."/>
            <person name="Goodwin S."/>
            <person name="Spatafora J."/>
            <person name="Crous P."/>
            <person name="Grigoriev I."/>
        </authorList>
    </citation>
    <scope>NUCLEOTIDE SEQUENCE</scope>
    <source>
        <strain evidence="2">CBS 269.34</strain>
    </source>
</reference>
<dbReference type="Proteomes" id="UP000799750">
    <property type="component" value="Unassembled WGS sequence"/>
</dbReference>
<sequence>MDVLGAGRGSPSRRASCGLGCSTLALLIPLAPLACGCILGRNQAVRTTLGSRPATLPESRRRGTISAYRLQGQLPCGWLFDRAPGQSHLGHNRFPAVPSCIHARRTPTVLAKNALRRGTACITSMGSRGACIPMSRRVDRPQYSPYRACMRPVV</sequence>
<keyword evidence="3" id="KW-1185">Reference proteome</keyword>
<evidence type="ECO:0000313" key="2">
    <source>
        <dbReference type="EMBL" id="KAF2488846.1"/>
    </source>
</evidence>
<name>A0A6A6QA40_9PEZI</name>
<accession>A0A6A6QA40</accession>
<evidence type="ECO:0000256" key="1">
    <source>
        <dbReference type="SAM" id="SignalP"/>
    </source>
</evidence>
<protein>
    <submittedName>
        <fullName evidence="2">Uncharacterized protein</fullName>
    </submittedName>
</protein>
<keyword evidence="1" id="KW-0732">Signal</keyword>
<proteinExistence type="predicted"/>
<dbReference type="AlphaFoldDB" id="A0A6A6QA40"/>
<organism evidence="2 3">
    <name type="scientific">Lophium mytilinum</name>
    <dbReference type="NCBI Taxonomy" id="390894"/>
    <lineage>
        <taxon>Eukaryota</taxon>
        <taxon>Fungi</taxon>
        <taxon>Dikarya</taxon>
        <taxon>Ascomycota</taxon>
        <taxon>Pezizomycotina</taxon>
        <taxon>Dothideomycetes</taxon>
        <taxon>Pleosporomycetidae</taxon>
        <taxon>Mytilinidiales</taxon>
        <taxon>Mytilinidiaceae</taxon>
        <taxon>Lophium</taxon>
    </lineage>
</organism>
<feature type="signal peptide" evidence="1">
    <location>
        <begin position="1"/>
        <end position="36"/>
    </location>
</feature>
<evidence type="ECO:0000313" key="3">
    <source>
        <dbReference type="Proteomes" id="UP000799750"/>
    </source>
</evidence>
<dbReference type="EMBL" id="MU004200">
    <property type="protein sequence ID" value="KAF2488846.1"/>
    <property type="molecule type" value="Genomic_DNA"/>
</dbReference>
<feature type="chain" id="PRO_5025682453" evidence="1">
    <location>
        <begin position="37"/>
        <end position="154"/>
    </location>
</feature>
<gene>
    <name evidence="2" type="ORF">BU16DRAFT_531893</name>
</gene>